<protein>
    <submittedName>
        <fullName evidence="2">Uncharacterized protein</fullName>
    </submittedName>
</protein>
<feature type="region of interest" description="Disordered" evidence="1">
    <location>
        <begin position="1"/>
        <end position="35"/>
    </location>
</feature>
<proteinExistence type="predicted"/>
<dbReference type="EMBL" id="SRLO01001620">
    <property type="protein sequence ID" value="TNN36426.1"/>
    <property type="molecule type" value="Genomic_DNA"/>
</dbReference>
<feature type="compositionally biased region" description="Basic and acidic residues" evidence="1">
    <location>
        <begin position="20"/>
        <end position="29"/>
    </location>
</feature>
<evidence type="ECO:0000313" key="2">
    <source>
        <dbReference type="EMBL" id="TNN36426.1"/>
    </source>
</evidence>
<reference evidence="2 3" key="1">
    <citation type="submission" date="2019-03" db="EMBL/GenBank/DDBJ databases">
        <title>First draft genome of Liparis tanakae, snailfish: a comprehensive survey of snailfish specific genes.</title>
        <authorList>
            <person name="Kim W."/>
            <person name="Song I."/>
            <person name="Jeong J.-H."/>
            <person name="Kim D."/>
            <person name="Kim S."/>
            <person name="Ryu S."/>
            <person name="Song J.Y."/>
            <person name="Lee S.K."/>
        </authorList>
    </citation>
    <scope>NUCLEOTIDE SEQUENCE [LARGE SCALE GENOMIC DNA]</scope>
    <source>
        <tissue evidence="2">Muscle</tissue>
    </source>
</reference>
<evidence type="ECO:0000313" key="3">
    <source>
        <dbReference type="Proteomes" id="UP000314294"/>
    </source>
</evidence>
<dbReference type="Proteomes" id="UP000314294">
    <property type="component" value="Unassembled WGS sequence"/>
</dbReference>
<gene>
    <name evidence="2" type="ORF">EYF80_053410</name>
</gene>
<sequence>MRSRRSWRPVDSSQVTEEDQVLRQRHEDNGDGADDETCSRLPAALLGLSVCLLCLLTWTVSPWSSGGEAARLHGASHPVDAEGKKTREAFRDLSAPPEAHPADRSGRCSYVLQSLHI</sequence>
<evidence type="ECO:0000256" key="1">
    <source>
        <dbReference type="SAM" id="MobiDB-lite"/>
    </source>
</evidence>
<organism evidence="2 3">
    <name type="scientific">Liparis tanakae</name>
    <name type="common">Tanaka's snailfish</name>
    <dbReference type="NCBI Taxonomy" id="230148"/>
    <lineage>
        <taxon>Eukaryota</taxon>
        <taxon>Metazoa</taxon>
        <taxon>Chordata</taxon>
        <taxon>Craniata</taxon>
        <taxon>Vertebrata</taxon>
        <taxon>Euteleostomi</taxon>
        <taxon>Actinopterygii</taxon>
        <taxon>Neopterygii</taxon>
        <taxon>Teleostei</taxon>
        <taxon>Neoteleostei</taxon>
        <taxon>Acanthomorphata</taxon>
        <taxon>Eupercaria</taxon>
        <taxon>Perciformes</taxon>
        <taxon>Cottioidei</taxon>
        <taxon>Cottales</taxon>
        <taxon>Liparidae</taxon>
        <taxon>Liparis</taxon>
    </lineage>
</organism>
<dbReference type="AlphaFoldDB" id="A0A4Z2F5B4"/>
<name>A0A4Z2F5B4_9TELE</name>
<accession>A0A4Z2F5B4</accession>
<keyword evidence="3" id="KW-1185">Reference proteome</keyword>
<comment type="caution">
    <text evidence="2">The sequence shown here is derived from an EMBL/GenBank/DDBJ whole genome shotgun (WGS) entry which is preliminary data.</text>
</comment>